<protein>
    <submittedName>
        <fullName evidence="3">Chitinase</fullName>
    </submittedName>
</protein>
<accession>A0A2U1FQN3</accession>
<dbReference type="OrthoDB" id="99456at2"/>
<proteinExistence type="predicted"/>
<name>A0A2U1FQN3_9PSEU</name>
<keyword evidence="2" id="KW-0472">Membrane</keyword>
<dbReference type="InterPro" id="IPR017853">
    <property type="entry name" value="GH"/>
</dbReference>
<comment type="caution">
    <text evidence="3">The sequence shown here is derived from an EMBL/GenBank/DDBJ whole genome shotgun (WGS) entry which is preliminary data.</text>
</comment>
<dbReference type="RefSeq" id="WP_116706245.1">
    <property type="nucleotide sequence ID" value="NZ_QEKW01000001.1"/>
</dbReference>
<evidence type="ECO:0000313" key="4">
    <source>
        <dbReference type="Proteomes" id="UP000245639"/>
    </source>
</evidence>
<keyword evidence="2" id="KW-1133">Transmembrane helix</keyword>
<dbReference type="PANTHER" id="PTHR42976">
    <property type="entry name" value="BIFUNCTIONAL CHITINASE/LYSOZYME-RELATED"/>
    <property type="match status" value="1"/>
</dbReference>
<dbReference type="PANTHER" id="PTHR42976:SF1">
    <property type="entry name" value="GH18 DOMAIN-CONTAINING PROTEIN-RELATED"/>
    <property type="match status" value="1"/>
</dbReference>
<sequence>MNPYTDPTVRLTLAVPPPGHPTSRPAPPPGRRLPAPAVHPMTAMPPGPRPGPRRPVPAPAAAPRPPAPAGEPGHPPPSAPPPRGGDERPGGRGRRLALLAGGSALVAVLAVVALLLTGVIRTGPSAPPVLSAGPLPTERVTPYADMSTATPPDLAAYVRDTGQRDVVLAFVLAGPDGCDRPAWGGTVPVGDPKVTERVAALRAAGGSVAVATGGARAPYLETACTDAESLARAYRTALDVVGSNHLDVDLEAAVDSDLVADALAALQRERGTAITLTLPVAGRESALTAAGLEILRAVADRGVAVRTNTMAMNFPHTGDWRGAVLGSMDAAARQLGEVWPTADPAELRRRLGVTVMIGRNDQGMVTTPEDAAAVVDRARALGLGSVGLWSVTRDVGSCPTAVEARPDCSGVAQGRYAYTGVLQGFA</sequence>
<dbReference type="Gene3D" id="3.20.20.80">
    <property type="entry name" value="Glycosidases"/>
    <property type="match status" value="1"/>
</dbReference>
<gene>
    <name evidence="3" type="ORF">C8D89_101244</name>
</gene>
<feature type="compositionally biased region" description="Pro residues" evidence="1">
    <location>
        <begin position="15"/>
        <end position="31"/>
    </location>
</feature>
<keyword evidence="2" id="KW-0812">Transmembrane</keyword>
<evidence type="ECO:0000256" key="1">
    <source>
        <dbReference type="SAM" id="MobiDB-lite"/>
    </source>
</evidence>
<keyword evidence="4" id="KW-1185">Reference proteome</keyword>
<evidence type="ECO:0000256" key="2">
    <source>
        <dbReference type="SAM" id="Phobius"/>
    </source>
</evidence>
<dbReference type="SUPFAM" id="SSF51445">
    <property type="entry name" value="(Trans)glycosidases"/>
    <property type="match status" value="1"/>
</dbReference>
<evidence type="ECO:0000313" key="3">
    <source>
        <dbReference type="EMBL" id="PVZ14380.1"/>
    </source>
</evidence>
<feature type="compositionally biased region" description="Pro residues" evidence="1">
    <location>
        <begin position="43"/>
        <end position="83"/>
    </location>
</feature>
<dbReference type="Proteomes" id="UP000245639">
    <property type="component" value="Unassembled WGS sequence"/>
</dbReference>
<feature type="transmembrane region" description="Helical" evidence="2">
    <location>
        <begin position="96"/>
        <end position="120"/>
    </location>
</feature>
<dbReference type="InterPro" id="IPR052750">
    <property type="entry name" value="GH18_Chitinase"/>
</dbReference>
<dbReference type="AlphaFoldDB" id="A0A2U1FQN3"/>
<reference evidence="3 4" key="1">
    <citation type="submission" date="2018-04" db="EMBL/GenBank/DDBJ databases">
        <title>Genomic Encyclopedia of Type Strains, Phase IV (KMG-IV): sequencing the most valuable type-strain genomes for metagenomic binning, comparative biology and taxonomic classification.</title>
        <authorList>
            <person name="Goeker M."/>
        </authorList>
    </citation>
    <scope>NUCLEOTIDE SEQUENCE [LARGE SCALE GENOMIC DNA]</scope>
    <source>
        <strain evidence="3 4">DSM 45771</strain>
    </source>
</reference>
<dbReference type="EMBL" id="QEKW01000001">
    <property type="protein sequence ID" value="PVZ14380.1"/>
    <property type="molecule type" value="Genomic_DNA"/>
</dbReference>
<organism evidence="3 4">
    <name type="scientific">Actinomycetospora cinnamomea</name>
    <dbReference type="NCBI Taxonomy" id="663609"/>
    <lineage>
        <taxon>Bacteria</taxon>
        <taxon>Bacillati</taxon>
        <taxon>Actinomycetota</taxon>
        <taxon>Actinomycetes</taxon>
        <taxon>Pseudonocardiales</taxon>
        <taxon>Pseudonocardiaceae</taxon>
        <taxon>Actinomycetospora</taxon>
    </lineage>
</organism>
<feature type="region of interest" description="Disordered" evidence="1">
    <location>
        <begin position="1"/>
        <end position="94"/>
    </location>
</feature>